<reference evidence="1 2" key="1">
    <citation type="journal article" date="2005" name="Science">
        <title>Genome sequence of Theileria parva, a bovine pathogen that transforms lymphocytes.</title>
        <authorList>
            <person name="Gardner M.J."/>
            <person name="Bishop R."/>
            <person name="Shah T."/>
            <person name="de Villiers E.P."/>
            <person name="Carlton J.M."/>
            <person name="Hall N."/>
            <person name="Ren Q."/>
            <person name="Paulsen I.T."/>
            <person name="Pain A."/>
            <person name="Berriman M."/>
            <person name="Wilson R.J.M."/>
            <person name="Sato S."/>
            <person name="Ralph S.A."/>
            <person name="Mann D.J."/>
            <person name="Xiong Z."/>
            <person name="Shallom S.J."/>
            <person name="Weidman J."/>
            <person name="Jiang L."/>
            <person name="Lynn J."/>
            <person name="Weaver B."/>
            <person name="Shoaibi A."/>
            <person name="Domingo A.R."/>
            <person name="Wasawo D."/>
            <person name="Crabtree J."/>
            <person name="Wortman J.R."/>
            <person name="Haas B."/>
            <person name="Angiuoli S.V."/>
            <person name="Creasy T.H."/>
            <person name="Lu C."/>
            <person name="Suh B."/>
            <person name="Silva J.C."/>
            <person name="Utterback T.R."/>
            <person name="Feldblyum T.V."/>
            <person name="Pertea M."/>
            <person name="Allen J."/>
            <person name="Nierman W.C."/>
            <person name="Taracha E.L.N."/>
            <person name="Salzberg S.L."/>
            <person name="White O.R."/>
            <person name="Fitzhugh H.A."/>
            <person name="Morzaria S."/>
            <person name="Venter J.C."/>
            <person name="Fraser C.M."/>
            <person name="Nene V."/>
        </authorList>
    </citation>
    <scope>NUCLEOTIDE SEQUENCE [LARGE SCALE GENOMIC DNA]</scope>
    <source>
        <strain evidence="1 2">Muguga</strain>
    </source>
</reference>
<dbReference type="OMA" id="CCINVTG"/>
<organism evidence="1 2">
    <name type="scientific">Theileria parva</name>
    <name type="common">East coast fever infection agent</name>
    <dbReference type="NCBI Taxonomy" id="5875"/>
    <lineage>
        <taxon>Eukaryota</taxon>
        <taxon>Sar</taxon>
        <taxon>Alveolata</taxon>
        <taxon>Apicomplexa</taxon>
        <taxon>Aconoidasida</taxon>
        <taxon>Piroplasmida</taxon>
        <taxon>Theileriidae</taxon>
        <taxon>Theileria</taxon>
    </lineage>
</organism>
<dbReference type="VEuPathDB" id="PiroplasmaDB:TpMuguga_04g00535"/>
<gene>
    <name evidence="1" type="ordered locus">TP04_0535</name>
</gene>
<dbReference type="GeneID" id="3501369"/>
<comment type="caution">
    <text evidence="1">The sequence shown here is derived from an EMBL/GenBank/DDBJ whole genome shotgun (WGS) entry which is preliminary data.</text>
</comment>
<dbReference type="AlphaFoldDB" id="Q4N238"/>
<keyword evidence="2" id="KW-1185">Reference proteome</keyword>
<dbReference type="EMBL" id="AAGK01000004">
    <property type="protein sequence ID" value="EAN31887.1"/>
    <property type="molecule type" value="Genomic_DNA"/>
</dbReference>
<dbReference type="eggNOG" id="ENOG502QXCT">
    <property type="taxonomic scope" value="Eukaryota"/>
</dbReference>
<dbReference type="Proteomes" id="UP000001949">
    <property type="component" value="Unassembled WGS sequence"/>
</dbReference>
<evidence type="ECO:0000313" key="1">
    <source>
        <dbReference type="EMBL" id="EAN31887.1"/>
    </source>
</evidence>
<sequence length="360" mass="41202">METVPSVCEFTELDSSENTKLEELDEGINDFNLNDFYKCVKLNQLKKSRSENSLLNNNSSGTTENGKCDVEDSLNGQCGITDEMSKNMLSYKRSRLLSKIGGYKALYSDKMGIVEYLLHSYVILFCPNPVTLYSYEAVFKNMSPDSDEFWNTLRTLTSVQLDVDNYPNQLPCYISLLLEESDGTHQFQSLNNADAKKLDTHFTWLCRCCINVTGSKNEDYNEESLSDSVDKRYSDVCESKGNRKKSPGSHLTLNNVLNDNYDLSSDVLYEAIRQRGNRYLQRSLYSNVKNMAGLTSRGINPNVAAKLTESDSRMKRFMDIIQESSLDSSDPSLYNNYYDLFGDERRHSSRRSMLMRKKYS</sequence>
<name>Q4N238_THEPA</name>
<evidence type="ECO:0000313" key="2">
    <source>
        <dbReference type="Proteomes" id="UP000001949"/>
    </source>
</evidence>
<proteinExistence type="predicted"/>
<protein>
    <submittedName>
        <fullName evidence="1">Uncharacterized protein</fullName>
    </submittedName>
</protein>
<dbReference type="InParanoid" id="Q4N238"/>
<dbReference type="RefSeq" id="XP_764170.1">
    <property type="nucleotide sequence ID" value="XM_759077.1"/>
</dbReference>
<dbReference type="KEGG" id="tpv:TP04_0535"/>
<accession>Q4N238</accession>